<gene>
    <name evidence="6 9" type="primary">ccs1</name>
    <name evidence="6" type="synonym">ccsB</name>
    <name evidence="9" type="ORF">TampPt_p027</name>
</gene>
<feature type="domain" description="ResB-like" evidence="8">
    <location>
        <begin position="20"/>
        <end position="281"/>
    </location>
</feature>
<evidence type="ECO:0000256" key="4">
    <source>
        <dbReference type="ARBA" id="ARBA00022989"/>
    </source>
</evidence>
<proteinExistence type="inferred from homology"/>
<keyword evidence="3 6" id="KW-0201">Cytochrome c-type biogenesis</keyword>
<dbReference type="PANTHER" id="PTHR31566:SF0">
    <property type="entry name" value="CYTOCHROME C BIOGENESIS PROTEIN CCS1, CHLOROPLASTIC"/>
    <property type="match status" value="1"/>
</dbReference>
<dbReference type="PANTHER" id="PTHR31566">
    <property type="entry name" value="CYTOCHROME C BIOGENESIS PROTEIN CCS1, CHLOROPLASTIC"/>
    <property type="match status" value="1"/>
</dbReference>
<dbReference type="RefSeq" id="YP_009159179.1">
    <property type="nucleotide sequence ID" value="NC_027589.1"/>
</dbReference>
<comment type="similarity">
    <text evidence="6">Belongs to the Ccs1/CcsB family.</text>
</comment>
<protein>
    <recommendedName>
        <fullName evidence="6">Cytochrome c biogenesis protein CcsB</fullName>
    </recommendedName>
</protein>
<dbReference type="GO" id="GO:0017004">
    <property type="term" value="P:cytochrome complex assembly"/>
    <property type="evidence" value="ECO:0007669"/>
    <property type="project" value="UniProtKB-UniRule"/>
</dbReference>
<sequence>MLKKINRNAWFVANRLGNLQFAIVLLLLIASFSSIGTFIEQGKDTDFYELNYPNTQPLFGFINAKFILLLSLDHIYTAWWFIVIIAFFVVSLFSCTLIRQLPSLKFSRLWRFYDTYQSMSKFNVKTKVDDASLAKLTFQLKNSNYNVVQEGKFVYAYKGLIGRISPVIVHASIILILFGSVIGSASGFMSQELVPTNTLFHLQNVINSGPFSQVPQNIEGYVKDFKIAYSEEGVIDQFYSDLSILDTNVSQLSNKIIYVNEPLRYKGTVFYQTDWGIANITFVIDNSTVVDIPLTLVDNSSSNRFWISNLSQLPLLQVNNVLLVLQDLTGKLSLYDSEKNLIAEVEVGKEFVLNGHNLRLTSIIPSTGLQVKSDPGTLFVYIGFLMLMFSTLLSYVSYSQIWAFKDTNNLYVAGQTNRAIYYFEKHFTEILGAVKKV</sequence>
<feature type="transmembrane region" description="Helical" evidence="7">
    <location>
        <begin position="378"/>
        <end position="398"/>
    </location>
</feature>
<evidence type="ECO:0000256" key="2">
    <source>
        <dbReference type="ARBA" id="ARBA00022692"/>
    </source>
</evidence>
<feature type="transmembrane region" description="Helical" evidence="7">
    <location>
        <begin position="78"/>
        <end position="98"/>
    </location>
</feature>
<evidence type="ECO:0000256" key="3">
    <source>
        <dbReference type="ARBA" id="ARBA00022748"/>
    </source>
</evidence>
<evidence type="ECO:0000313" key="9">
    <source>
        <dbReference type="EMBL" id="AKP94597.1"/>
    </source>
</evidence>
<name>A0A0H4T2V6_9CRYP</name>
<keyword evidence="2 6" id="KW-0812">Transmembrane</keyword>
<keyword evidence="5 6" id="KW-0472">Membrane</keyword>
<keyword evidence="9" id="KW-0934">Plastid</keyword>
<dbReference type="GO" id="GO:0042651">
    <property type="term" value="C:thylakoid membrane"/>
    <property type="evidence" value="ECO:0007669"/>
    <property type="project" value="UniProtKB-UniRule"/>
</dbReference>
<evidence type="ECO:0000259" key="8">
    <source>
        <dbReference type="Pfam" id="PF05140"/>
    </source>
</evidence>
<dbReference type="InterPro" id="IPR007816">
    <property type="entry name" value="ResB-like_domain"/>
</dbReference>
<feature type="domain" description="ResB-like" evidence="8">
    <location>
        <begin position="363"/>
        <end position="427"/>
    </location>
</feature>
<comment type="subunit">
    <text evidence="6">May interact with CcsA.</text>
</comment>
<reference evidence="9" key="1">
    <citation type="journal article" date="2015" name="PLoS ONE">
        <title>The Plastid Genome of the Cryptomonad Teleaulax amphioxeia.</title>
        <authorList>
            <person name="Kim J.I."/>
            <person name="Yoon H.S."/>
            <person name="Yi G."/>
            <person name="Kim H.S."/>
            <person name="Yih W."/>
            <person name="Shin W."/>
        </authorList>
    </citation>
    <scope>NUCLEOTIDE SEQUENCE</scope>
    <source>
        <strain evidence="9">HACCP-CR01</strain>
    </source>
</reference>
<accession>A0A0H4T2V6</accession>
<geneLocation type="plastid" evidence="9"/>
<keyword evidence="4 6" id="KW-1133">Transmembrane helix</keyword>
<feature type="transmembrane region" description="Helical" evidence="7">
    <location>
        <begin position="21"/>
        <end position="39"/>
    </location>
</feature>
<comment type="subcellular location">
    <subcellularLocation>
        <location evidence="6">Cellular thylakoid membrane</location>
        <topology evidence="6">Multi-pass membrane protein</topology>
    </subcellularLocation>
    <subcellularLocation>
        <location evidence="1">Membrane</location>
        <topology evidence="1">Multi-pass membrane protein</topology>
    </subcellularLocation>
</comment>
<dbReference type="AlphaFoldDB" id="A0A0H4T2V6"/>
<dbReference type="GeneID" id="25077709"/>
<keyword evidence="6" id="KW-0793">Thylakoid</keyword>
<evidence type="ECO:0000256" key="5">
    <source>
        <dbReference type="ARBA" id="ARBA00023136"/>
    </source>
</evidence>
<feature type="transmembrane region" description="Helical" evidence="7">
    <location>
        <begin position="167"/>
        <end position="189"/>
    </location>
</feature>
<dbReference type="Pfam" id="PF05140">
    <property type="entry name" value="ResB"/>
    <property type="match status" value="2"/>
</dbReference>
<comment type="function">
    <text evidence="6">Required during biogenesis of c-type cytochromes (cytochrome c6 and cytochrome f) at the step of heme attachment.</text>
</comment>
<dbReference type="HAMAP" id="MF_01392">
    <property type="entry name" value="CytC_Ccs1"/>
    <property type="match status" value="1"/>
</dbReference>
<dbReference type="InterPro" id="IPR023494">
    <property type="entry name" value="Cyt_c_bgen_Ccs1/CcsB/ResB"/>
</dbReference>
<evidence type="ECO:0000256" key="6">
    <source>
        <dbReference type="HAMAP-Rule" id="MF_01392"/>
    </source>
</evidence>
<evidence type="ECO:0000256" key="1">
    <source>
        <dbReference type="ARBA" id="ARBA00004141"/>
    </source>
</evidence>
<evidence type="ECO:0000256" key="7">
    <source>
        <dbReference type="SAM" id="Phobius"/>
    </source>
</evidence>
<organism evidence="9">
    <name type="scientific">Teleaulax amphioxeia</name>
    <dbReference type="NCBI Taxonomy" id="77931"/>
    <lineage>
        <taxon>Eukaryota</taxon>
        <taxon>Cryptophyceae</taxon>
        <taxon>Pyrenomonadales</taxon>
        <taxon>Geminigeraceae</taxon>
        <taxon>Teleaulax</taxon>
    </lineage>
</organism>
<dbReference type="EMBL" id="KP899713">
    <property type="protein sequence ID" value="AKP94597.1"/>
    <property type="molecule type" value="Genomic_DNA"/>
</dbReference>